<dbReference type="PANTHER" id="PTHR33653">
    <property type="entry name" value="RIBONUCLEASE VAPC2"/>
    <property type="match status" value="1"/>
</dbReference>
<evidence type="ECO:0000256" key="7">
    <source>
        <dbReference type="ARBA" id="ARBA00038093"/>
    </source>
</evidence>
<evidence type="ECO:0000256" key="3">
    <source>
        <dbReference type="ARBA" id="ARBA00022722"/>
    </source>
</evidence>
<dbReference type="InterPro" id="IPR022907">
    <property type="entry name" value="VapC_family"/>
</dbReference>
<keyword evidence="4 8" id="KW-0479">Metal-binding</keyword>
<proteinExistence type="inferred from homology"/>
<accession>A0A0M6YCE5</accession>
<feature type="domain" description="PIN" evidence="9">
    <location>
        <begin position="2"/>
        <end position="121"/>
    </location>
</feature>
<evidence type="ECO:0000256" key="5">
    <source>
        <dbReference type="ARBA" id="ARBA00022801"/>
    </source>
</evidence>
<evidence type="ECO:0000256" key="8">
    <source>
        <dbReference type="HAMAP-Rule" id="MF_00265"/>
    </source>
</evidence>
<keyword evidence="3 8" id="KW-0540">Nuclease</keyword>
<dbReference type="PANTHER" id="PTHR33653:SF1">
    <property type="entry name" value="RIBONUCLEASE VAPC2"/>
    <property type="match status" value="1"/>
</dbReference>
<dbReference type="Pfam" id="PF01850">
    <property type="entry name" value="PIN"/>
    <property type="match status" value="1"/>
</dbReference>
<keyword evidence="11" id="KW-1185">Reference proteome</keyword>
<name>A0A0M6YCE5_9RHOB</name>
<dbReference type="STRING" id="420998.JDO7802_00025"/>
<evidence type="ECO:0000256" key="2">
    <source>
        <dbReference type="ARBA" id="ARBA00022649"/>
    </source>
</evidence>
<protein>
    <recommendedName>
        <fullName evidence="8">Ribonuclease VapC</fullName>
        <shortName evidence="8">RNase VapC</shortName>
        <ecNumber evidence="8">3.1.-.-</ecNumber>
    </recommendedName>
    <alternativeName>
        <fullName evidence="8">Toxin VapC</fullName>
    </alternativeName>
</protein>
<keyword evidence="6 8" id="KW-0460">Magnesium</keyword>
<dbReference type="RefSeq" id="WP_055081679.1">
    <property type="nucleotide sequence ID" value="NZ_CXSU01000001.1"/>
</dbReference>
<dbReference type="InterPro" id="IPR050556">
    <property type="entry name" value="Type_II_TA_system_RNase"/>
</dbReference>
<dbReference type="GO" id="GO:0004540">
    <property type="term" value="F:RNA nuclease activity"/>
    <property type="evidence" value="ECO:0007669"/>
    <property type="project" value="InterPro"/>
</dbReference>
<feature type="binding site" evidence="8">
    <location>
        <position position="101"/>
    </location>
    <ligand>
        <name>Mg(2+)</name>
        <dbReference type="ChEBI" id="CHEBI:18420"/>
    </ligand>
</feature>
<reference evidence="10 11" key="1">
    <citation type="submission" date="2015-07" db="EMBL/GenBank/DDBJ databases">
        <authorList>
            <person name="Noorani M."/>
        </authorList>
    </citation>
    <scope>NUCLEOTIDE SEQUENCE [LARGE SCALE GENOMIC DNA]</scope>
    <source>
        <strain evidence="10 11">CECT 7802</strain>
    </source>
</reference>
<keyword evidence="2 8" id="KW-1277">Toxin-antitoxin system</keyword>
<dbReference type="AlphaFoldDB" id="A0A0M6YCE5"/>
<dbReference type="Proteomes" id="UP000049222">
    <property type="component" value="Unassembled WGS sequence"/>
</dbReference>
<feature type="binding site" evidence="8">
    <location>
        <position position="5"/>
    </location>
    <ligand>
        <name>Mg(2+)</name>
        <dbReference type="ChEBI" id="CHEBI:18420"/>
    </ligand>
</feature>
<keyword evidence="8" id="KW-0800">Toxin</keyword>
<dbReference type="EC" id="3.1.-.-" evidence="8"/>
<dbReference type="CDD" id="cd18746">
    <property type="entry name" value="PIN_VapC4-5_FitB-like"/>
    <property type="match status" value="1"/>
</dbReference>
<dbReference type="SUPFAM" id="SSF88723">
    <property type="entry name" value="PIN domain-like"/>
    <property type="match status" value="1"/>
</dbReference>
<keyword evidence="5 8" id="KW-0378">Hydrolase</keyword>
<comment type="similarity">
    <text evidence="7 8">Belongs to the PINc/VapC protein family.</text>
</comment>
<sequence>MYLLDTDTLSLLRRRQKFPQVAAWAAARPVDTLFLSVVTLAEVETGIHKVRRHDPAFADALRAWIDHVRDVEFKDRILPMDTAAAMVWGQMAARIGNSENDLMIAAIAQVHGLTVVTRNVRHFAPTGVPVFDPMGQGAA</sequence>
<dbReference type="EMBL" id="CXSU01000001">
    <property type="protein sequence ID" value="CTQ48031.1"/>
    <property type="molecule type" value="Genomic_DNA"/>
</dbReference>
<dbReference type="InterPro" id="IPR002716">
    <property type="entry name" value="PIN_dom"/>
</dbReference>
<dbReference type="InterPro" id="IPR029060">
    <property type="entry name" value="PIN-like_dom_sf"/>
</dbReference>
<evidence type="ECO:0000256" key="6">
    <source>
        <dbReference type="ARBA" id="ARBA00022842"/>
    </source>
</evidence>
<organism evidence="10 11">
    <name type="scientific">Jannaschia donghaensis</name>
    <dbReference type="NCBI Taxonomy" id="420998"/>
    <lineage>
        <taxon>Bacteria</taxon>
        <taxon>Pseudomonadati</taxon>
        <taxon>Pseudomonadota</taxon>
        <taxon>Alphaproteobacteria</taxon>
        <taxon>Rhodobacterales</taxon>
        <taxon>Roseobacteraceae</taxon>
        <taxon>Jannaschia</taxon>
    </lineage>
</organism>
<comment type="function">
    <text evidence="8">Toxic component of a toxin-antitoxin (TA) system. An RNase.</text>
</comment>
<dbReference type="GO" id="GO:0000287">
    <property type="term" value="F:magnesium ion binding"/>
    <property type="evidence" value="ECO:0007669"/>
    <property type="project" value="UniProtKB-UniRule"/>
</dbReference>
<dbReference type="HAMAP" id="MF_00265">
    <property type="entry name" value="VapC_Nob1"/>
    <property type="match status" value="1"/>
</dbReference>
<dbReference type="GO" id="GO:0016787">
    <property type="term" value="F:hydrolase activity"/>
    <property type="evidence" value="ECO:0007669"/>
    <property type="project" value="UniProtKB-KW"/>
</dbReference>
<gene>
    <name evidence="10" type="primary">fitB</name>
    <name evidence="8" type="synonym">vapC</name>
    <name evidence="10" type="ORF">JDO7802_00025</name>
</gene>
<evidence type="ECO:0000313" key="11">
    <source>
        <dbReference type="Proteomes" id="UP000049222"/>
    </source>
</evidence>
<dbReference type="GO" id="GO:0090729">
    <property type="term" value="F:toxin activity"/>
    <property type="evidence" value="ECO:0007669"/>
    <property type="project" value="UniProtKB-KW"/>
</dbReference>
<evidence type="ECO:0000256" key="1">
    <source>
        <dbReference type="ARBA" id="ARBA00001946"/>
    </source>
</evidence>
<evidence type="ECO:0000256" key="4">
    <source>
        <dbReference type="ARBA" id="ARBA00022723"/>
    </source>
</evidence>
<dbReference type="Gene3D" id="3.40.50.1010">
    <property type="entry name" value="5'-nuclease"/>
    <property type="match status" value="1"/>
</dbReference>
<evidence type="ECO:0000313" key="10">
    <source>
        <dbReference type="EMBL" id="CTQ48031.1"/>
    </source>
</evidence>
<dbReference type="OrthoDB" id="9804823at2"/>
<evidence type="ECO:0000259" key="9">
    <source>
        <dbReference type="Pfam" id="PF01850"/>
    </source>
</evidence>
<comment type="cofactor">
    <cofactor evidence="1 8">
        <name>Mg(2+)</name>
        <dbReference type="ChEBI" id="CHEBI:18420"/>
    </cofactor>
</comment>